<dbReference type="Gene3D" id="1.25.40.10">
    <property type="entry name" value="Tetratricopeptide repeat domain"/>
    <property type="match status" value="1"/>
</dbReference>
<dbReference type="STRING" id="988480.A0A075AZV6"/>
<organism evidence="2 4">
    <name type="scientific">Rozella allomycis (strain CSF55)</name>
    <dbReference type="NCBI Taxonomy" id="988480"/>
    <lineage>
        <taxon>Eukaryota</taxon>
        <taxon>Fungi</taxon>
        <taxon>Fungi incertae sedis</taxon>
        <taxon>Cryptomycota</taxon>
        <taxon>Cryptomycota incertae sedis</taxon>
        <taxon>Rozella</taxon>
    </lineage>
</organism>
<proteinExistence type="predicted"/>
<dbReference type="PANTHER" id="PTHR15175">
    <property type="entry name" value="NEUTROPHIL CYTOSOLIC FACTOR 2, NEUTROPHIL NADPH OXIDASE FACTOR 2"/>
    <property type="match status" value="1"/>
</dbReference>
<dbReference type="EMBL" id="ML005231">
    <property type="protein sequence ID" value="RKP19393.1"/>
    <property type="molecule type" value="Genomic_DNA"/>
</dbReference>
<dbReference type="OrthoDB" id="9450131at2759"/>
<evidence type="ECO:0000313" key="2">
    <source>
        <dbReference type="EMBL" id="EPZ35808.1"/>
    </source>
</evidence>
<dbReference type="Proteomes" id="UP000030755">
    <property type="component" value="Unassembled WGS sequence"/>
</dbReference>
<feature type="non-terminal residue" evidence="2">
    <location>
        <position position="217"/>
    </location>
</feature>
<reference evidence="2 4" key="1">
    <citation type="journal article" date="2013" name="Curr. Biol.">
        <title>Shared signatures of parasitism and phylogenomics unite Cryptomycota and microsporidia.</title>
        <authorList>
            <person name="James T.Y."/>
            <person name="Pelin A."/>
            <person name="Bonen L."/>
            <person name="Ahrendt S."/>
            <person name="Sain D."/>
            <person name="Corradi N."/>
            <person name="Stajich J.E."/>
        </authorList>
    </citation>
    <scope>NUCLEOTIDE SEQUENCE [LARGE SCALE GENOMIC DNA]</scope>
    <source>
        <strain evidence="2">CSF55</strain>
        <strain evidence="2">CSF55</strain>
    </source>
</reference>
<evidence type="ECO:0000313" key="5">
    <source>
        <dbReference type="Proteomes" id="UP000281549"/>
    </source>
</evidence>
<evidence type="ECO:0000313" key="3">
    <source>
        <dbReference type="EMBL" id="RKP19393.1"/>
    </source>
</evidence>
<feature type="region of interest" description="Disordered" evidence="1">
    <location>
        <begin position="175"/>
        <end position="211"/>
    </location>
</feature>
<dbReference type="InterPro" id="IPR051864">
    <property type="entry name" value="NCF2_NOXA1"/>
</dbReference>
<accession>A0A075AZV6</accession>
<evidence type="ECO:0000256" key="1">
    <source>
        <dbReference type="SAM" id="MobiDB-lite"/>
    </source>
</evidence>
<dbReference type="EMBL" id="KE560753">
    <property type="protein sequence ID" value="EPZ35808.1"/>
    <property type="molecule type" value="Genomic_DNA"/>
</dbReference>
<dbReference type="PANTHER" id="PTHR15175:SF0">
    <property type="entry name" value="SH3 DOMAIN-CONTAINING PROTEIN C23A1.17"/>
    <property type="match status" value="1"/>
</dbReference>
<dbReference type="HOGENOM" id="CLU_1274970_0_0_1"/>
<evidence type="ECO:0000313" key="4">
    <source>
        <dbReference type="Proteomes" id="UP000030755"/>
    </source>
</evidence>
<reference evidence="5" key="2">
    <citation type="journal article" date="2018" name="Nat. Microbiol.">
        <title>Leveraging single-cell genomics to expand the fungal tree of life.</title>
        <authorList>
            <person name="Ahrendt S.R."/>
            <person name="Quandt C.A."/>
            <person name="Ciobanu D."/>
            <person name="Clum A."/>
            <person name="Salamov A."/>
            <person name="Andreopoulos B."/>
            <person name="Cheng J.F."/>
            <person name="Woyke T."/>
            <person name="Pelin A."/>
            <person name="Henrissat B."/>
            <person name="Reynolds N.K."/>
            <person name="Benny G.L."/>
            <person name="Smith M.E."/>
            <person name="James T.Y."/>
            <person name="Grigoriev I.V."/>
        </authorList>
    </citation>
    <scope>NUCLEOTIDE SEQUENCE [LARGE SCALE GENOMIC DNA]</scope>
    <source>
        <strain evidence="5">CSF55</strain>
    </source>
</reference>
<name>A0A075AZV6_ROZAC</name>
<gene>
    <name evidence="2" type="ORF">O9G_006266</name>
    <name evidence="3" type="ORF">ROZALSC1DRAFT_28996</name>
</gene>
<dbReference type="AlphaFoldDB" id="A0A075AZV6"/>
<protein>
    <submittedName>
        <fullName evidence="2">Uncharacterized protein</fullName>
    </submittedName>
</protein>
<sequence length="217" mass="24767">MFNKCIEQDMYFAIAYLRGNSFIDYTQLGLAYKLKASDVCFDKSLCFIAINDLENADLELQKANQLLEQGQYLPEERKLVEVPENSVFRPPDSKVKAATKELNYLGNSKVIASLDERDTFVGFKGPQIRRALQSPIEDLEKRINNQESLVKRSMTTINVKRKPSEASLLHKLNRSNTEFRVNHKRSNSWTPSENEPRSINSPPPRASIPTGMIKVKC</sequence>
<feature type="compositionally biased region" description="Polar residues" evidence="1">
    <location>
        <begin position="187"/>
        <end position="200"/>
    </location>
</feature>
<reference evidence="3" key="3">
    <citation type="submission" date="2018-08" db="EMBL/GenBank/DDBJ databases">
        <title>Leveraging single-cell genomics to expand the Fungal Tree of Life.</title>
        <authorList>
            <consortium name="DOE Joint Genome Institute"/>
            <person name="Ahrendt S.R."/>
            <person name="Quandt C.A."/>
            <person name="Ciobanu D."/>
            <person name="Clum A."/>
            <person name="Salamov A."/>
            <person name="Andreopoulos B."/>
            <person name="Cheng J.-F."/>
            <person name="Woyke T."/>
            <person name="Pelin A."/>
            <person name="Henrissat B."/>
            <person name="Reynolds N."/>
            <person name="Benny G.L."/>
            <person name="Smith M.E."/>
            <person name="James T.Y."/>
            <person name="Grigoriev I.V."/>
        </authorList>
    </citation>
    <scope>NUCLEOTIDE SEQUENCE</scope>
    <source>
        <strain evidence="3">CSF55</strain>
    </source>
</reference>
<dbReference type="InterPro" id="IPR011990">
    <property type="entry name" value="TPR-like_helical_dom_sf"/>
</dbReference>
<dbReference type="Proteomes" id="UP000281549">
    <property type="component" value="Unassembled WGS sequence"/>
</dbReference>
<keyword evidence="4" id="KW-1185">Reference proteome</keyword>